<evidence type="ECO:0000256" key="5">
    <source>
        <dbReference type="ARBA" id="ARBA00022989"/>
    </source>
</evidence>
<dbReference type="Gene3D" id="3.90.550.10">
    <property type="entry name" value="Spore Coat Polysaccharide Biosynthesis Protein SpsA, Chain A"/>
    <property type="match status" value="1"/>
</dbReference>
<evidence type="ECO:0000256" key="7">
    <source>
        <dbReference type="SAM" id="Phobius"/>
    </source>
</evidence>
<comment type="subcellular location">
    <subcellularLocation>
        <location evidence="1">Membrane</location>
        <topology evidence="1">Multi-pass membrane protein</topology>
    </subcellularLocation>
</comment>
<keyword evidence="3 9" id="KW-0808">Transferase</keyword>
<evidence type="ECO:0000256" key="1">
    <source>
        <dbReference type="ARBA" id="ARBA00004141"/>
    </source>
</evidence>
<keyword evidence="6 7" id="KW-0472">Membrane</keyword>
<dbReference type="InterPro" id="IPR050256">
    <property type="entry name" value="Glycosyltransferase_2"/>
</dbReference>
<protein>
    <submittedName>
        <fullName evidence="9">Glycosyltransferase family 2 protein</fullName>
        <ecNumber evidence="9">2.4.-.-</ecNumber>
    </submittedName>
</protein>
<evidence type="ECO:0000313" key="9">
    <source>
        <dbReference type="EMBL" id="MDW8802560.1"/>
    </source>
</evidence>
<dbReference type="Pfam" id="PF00535">
    <property type="entry name" value="Glycos_transf_2"/>
    <property type="match status" value="1"/>
</dbReference>
<reference evidence="9 10" key="1">
    <citation type="submission" date="2023-04" db="EMBL/GenBank/DDBJ databases">
        <title>Clostridium tannerae sp. nov., isolated from the fecal material of an alpaca.</title>
        <authorList>
            <person name="Miller S."/>
            <person name="Hendry M."/>
            <person name="King J."/>
            <person name="Sankaranarayanan K."/>
            <person name="Lawson P.A."/>
        </authorList>
    </citation>
    <scope>NUCLEOTIDE SEQUENCE [LARGE SCALE GENOMIC DNA]</scope>
    <source>
        <strain evidence="9 10">A1-XYC3</strain>
    </source>
</reference>
<dbReference type="InterPro" id="IPR029044">
    <property type="entry name" value="Nucleotide-diphossugar_trans"/>
</dbReference>
<dbReference type="GO" id="GO:0016757">
    <property type="term" value="F:glycosyltransferase activity"/>
    <property type="evidence" value="ECO:0007669"/>
    <property type="project" value="UniProtKB-KW"/>
</dbReference>
<keyword evidence="5 7" id="KW-1133">Transmembrane helix</keyword>
<evidence type="ECO:0000256" key="4">
    <source>
        <dbReference type="ARBA" id="ARBA00022692"/>
    </source>
</evidence>
<dbReference type="Proteomes" id="UP001281656">
    <property type="component" value="Unassembled WGS sequence"/>
</dbReference>
<feature type="domain" description="Glycosyltransferase 2-like" evidence="8">
    <location>
        <begin position="8"/>
        <end position="169"/>
    </location>
</feature>
<dbReference type="CDD" id="cd04187">
    <property type="entry name" value="DPM1_like_bac"/>
    <property type="match status" value="1"/>
</dbReference>
<gene>
    <name evidence="9" type="ORF">P8V03_15540</name>
</gene>
<evidence type="ECO:0000256" key="3">
    <source>
        <dbReference type="ARBA" id="ARBA00022679"/>
    </source>
</evidence>
<keyword evidence="4 7" id="KW-0812">Transmembrane</keyword>
<evidence type="ECO:0000259" key="8">
    <source>
        <dbReference type="Pfam" id="PF00535"/>
    </source>
</evidence>
<sequence length="326" mass="37386">MDDKALISVVVPMYYEEEVAEECYRRLKEVMNTAEPNYELIFINDGSKDRTLEILKSIAKEDRKVKIIDFARNFGHQTAVTAGVFNSKGDAVVIIDADLQDPPELIIDMIDKWKSGFDVVYAKRKKRNGETFFKLFTAKCFYKFLSCMSEIAIPRDTGDFRLMDKKVVEVFKSMPEKNRFVRGMVSWVGFNQSYIEYERDERFAGETKYPLKKMLKLACDGIISFSTKPLRAVTKLGTVTIALSLAMLLYSIIMKLTGGSPINSWTFIMEGIIFFSGIQLLSIGILGEYVARIYDESKNRPLFIVKDMINFGEEEKQILKEVKQIS</sequence>
<feature type="transmembrane region" description="Helical" evidence="7">
    <location>
        <begin position="232"/>
        <end position="253"/>
    </location>
</feature>
<dbReference type="SUPFAM" id="SSF53448">
    <property type="entry name" value="Nucleotide-diphospho-sugar transferases"/>
    <property type="match status" value="1"/>
</dbReference>
<keyword evidence="10" id="KW-1185">Reference proteome</keyword>
<comment type="caution">
    <text evidence="9">The sequence shown here is derived from an EMBL/GenBank/DDBJ whole genome shotgun (WGS) entry which is preliminary data.</text>
</comment>
<dbReference type="PANTHER" id="PTHR48090:SF1">
    <property type="entry name" value="PROPHAGE BACTOPRENOL GLUCOSYL TRANSFERASE HOMOLOG"/>
    <property type="match status" value="1"/>
</dbReference>
<dbReference type="RefSeq" id="WP_318798876.1">
    <property type="nucleotide sequence ID" value="NZ_JARUJP010000023.1"/>
</dbReference>
<dbReference type="InterPro" id="IPR001173">
    <property type="entry name" value="Glyco_trans_2-like"/>
</dbReference>
<accession>A0ABU4JWL9</accession>
<dbReference type="EMBL" id="JARUJP010000023">
    <property type="protein sequence ID" value="MDW8802560.1"/>
    <property type="molecule type" value="Genomic_DNA"/>
</dbReference>
<dbReference type="PANTHER" id="PTHR48090">
    <property type="entry name" value="UNDECAPRENYL-PHOSPHATE 4-DEOXY-4-FORMAMIDO-L-ARABINOSE TRANSFERASE-RELATED"/>
    <property type="match status" value="1"/>
</dbReference>
<dbReference type="EC" id="2.4.-.-" evidence="9"/>
<feature type="transmembrane region" description="Helical" evidence="7">
    <location>
        <begin position="265"/>
        <end position="291"/>
    </location>
</feature>
<organism evidence="9 10">
    <name type="scientific">Clostridium tanneri</name>
    <dbReference type="NCBI Taxonomy" id="3037988"/>
    <lineage>
        <taxon>Bacteria</taxon>
        <taxon>Bacillati</taxon>
        <taxon>Bacillota</taxon>
        <taxon>Clostridia</taxon>
        <taxon>Eubacteriales</taxon>
        <taxon>Clostridiaceae</taxon>
        <taxon>Clostridium</taxon>
    </lineage>
</organism>
<keyword evidence="2 9" id="KW-0328">Glycosyltransferase</keyword>
<name>A0ABU4JWL9_9CLOT</name>
<evidence type="ECO:0000256" key="2">
    <source>
        <dbReference type="ARBA" id="ARBA00022676"/>
    </source>
</evidence>
<proteinExistence type="predicted"/>
<evidence type="ECO:0000256" key="6">
    <source>
        <dbReference type="ARBA" id="ARBA00023136"/>
    </source>
</evidence>
<evidence type="ECO:0000313" key="10">
    <source>
        <dbReference type="Proteomes" id="UP001281656"/>
    </source>
</evidence>